<organism evidence="5 6">
    <name type="scientific">Lolium multiflorum</name>
    <name type="common">Italian ryegrass</name>
    <name type="synonym">Lolium perenne subsp. multiflorum</name>
    <dbReference type="NCBI Taxonomy" id="4521"/>
    <lineage>
        <taxon>Eukaryota</taxon>
        <taxon>Viridiplantae</taxon>
        <taxon>Streptophyta</taxon>
        <taxon>Embryophyta</taxon>
        <taxon>Tracheophyta</taxon>
        <taxon>Spermatophyta</taxon>
        <taxon>Magnoliopsida</taxon>
        <taxon>Liliopsida</taxon>
        <taxon>Poales</taxon>
        <taxon>Poaceae</taxon>
        <taxon>BOP clade</taxon>
        <taxon>Pooideae</taxon>
        <taxon>Poodae</taxon>
        <taxon>Poeae</taxon>
        <taxon>Poeae Chloroplast Group 2 (Poeae type)</taxon>
        <taxon>Loliodinae</taxon>
        <taxon>Loliinae</taxon>
        <taxon>Lolium</taxon>
    </lineage>
</organism>
<keyword evidence="3" id="KW-0106">Calcium</keyword>
<dbReference type="InterPro" id="IPR002048">
    <property type="entry name" value="EF_hand_dom"/>
</dbReference>
<comment type="caution">
    <text evidence="5">The sequence shown here is derived from an EMBL/GenBank/DDBJ whole genome shotgun (WGS) entry which is preliminary data.</text>
</comment>
<dbReference type="PANTHER" id="PTHR10891">
    <property type="entry name" value="EF-HAND CALCIUM-BINDING DOMAIN CONTAINING PROTEIN"/>
    <property type="match status" value="1"/>
</dbReference>
<proteinExistence type="predicted"/>
<keyword evidence="1" id="KW-0479">Metal-binding</keyword>
<dbReference type="CDD" id="cd00051">
    <property type="entry name" value="EFh"/>
    <property type="match status" value="1"/>
</dbReference>
<dbReference type="EMBL" id="JAUUTY010000004">
    <property type="protein sequence ID" value="KAK1648319.1"/>
    <property type="molecule type" value="Genomic_DNA"/>
</dbReference>
<dbReference type="SMART" id="SM00054">
    <property type="entry name" value="EFh"/>
    <property type="match status" value="2"/>
</dbReference>
<dbReference type="InterPro" id="IPR018247">
    <property type="entry name" value="EF_Hand_1_Ca_BS"/>
</dbReference>
<dbReference type="PROSITE" id="PS00018">
    <property type="entry name" value="EF_HAND_1"/>
    <property type="match status" value="1"/>
</dbReference>
<dbReference type="Gene3D" id="1.10.238.10">
    <property type="entry name" value="EF-hand"/>
    <property type="match status" value="1"/>
</dbReference>
<dbReference type="SUPFAM" id="SSF47473">
    <property type="entry name" value="EF-hand"/>
    <property type="match status" value="1"/>
</dbReference>
<feature type="domain" description="EF-hand" evidence="4">
    <location>
        <begin position="120"/>
        <end position="155"/>
    </location>
</feature>
<dbReference type="InterPro" id="IPR011992">
    <property type="entry name" value="EF-hand-dom_pair"/>
</dbReference>
<dbReference type="GO" id="GO:0005509">
    <property type="term" value="F:calcium ion binding"/>
    <property type="evidence" value="ECO:0007669"/>
    <property type="project" value="InterPro"/>
</dbReference>
<dbReference type="Proteomes" id="UP001231189">
    <property type="component" value="Unassembled WGS sequence"/>
</dbReference>
<dbReference type="PROSITE" id="PS50222">
    <property type="entry name" value="EF_HAND_2"/>
    <property type="match status" value="1"/>
</dbReference>
<keyword evidence="2" id="KW-0677">Repeat</keyword>
<gene>
    <name evidence="5" type="ORF">QYE76_066124</name>
</gene>
<protein>
    <recommendedName>
        <fullName evidence="4">EF-hand domain-containing protein</fullName>
    </recommendedName>
</protein>
<dbReference type="Pfam" id="PF13499">
    <property type="entry name" value="EF-hand_7"/>
    <property type="match status" value="1"/>
</dbReference>
<evidence type="ECO:0000256" key="1">
    <source>
        <dbReference type="ARBA" id="ARBA00022723"/>
    </source>
</evidence>
<keyword evidence="6" id="KW-1185">Reference proteome</keyword>
<accession>A0AAD8WBQ1</accession>
<name>A0AAD8WBQ1_LOLMU</name>
<dbReference type="InterPro" id="IPR039647">
    <property type="entry name" value="EF_hand_pair_protein_CML-like"/>
</dbReference>
<dbReference type="AlphaFoldDB" id="A0AAD8WBQ1"/>
<sequence length="192" mass="21560">MEKSPATAACHHEPIFQEELGILILFTILTWSISKLQRFFPSSFQSCSCPVSNTASTPVLANTEISKALNNNEHNEVDKMQSDAEIAMIKMGFNFDQEHSVALNAISSECISTLFVDEEPSLQEVKMAFLLFDENNDGYIDASDLQRVFRDLGLGEGVGLSECEQMISRYDMNEDTRIDFMEFTNVLEASFC</sequence>
<evidence type="ECO:0000313" key="5">
    <source>
        <dbReference type="EMBL" id="KAK1648319.1"/>
    </source>
</evidence>
<evidence type="ECO:0000259" key="4">
    <source>
        <dbReference type="PROSITE" id="PS50222"/>
    </source>
</evidence>
<evidence type="ECO:0000256" key="3">
    <source>
        <dbReference type="ARBA" id="ARBA00022837"/>
    </source>
</evidence>
<reference evidence="5" key="1">
    <citation type="submission" date="2023-07" db="EMBL/GenBank/DDBJ databases">
        <title>A chromosome-level genome assembly of Lolium multiflorum.</title>
        <authorList>
            <person name="Chen Y."/>
            <person name="Copetti D."/>
            <person name="Kolliker R."/>
            <person name="Studer B."/>
        </authorList>
    </citation>
    <scope>NUCLEOTIDE SEQUENCE</scope>
    <source>
        <strain evidence="5">02402/16</strain>
        <tissue evidence="5">Leaf</tissue>
    </source>
</reference>
<evidence type="ECO:0000313" key="6">
    <source>
        <dbReference type="Proteomes" id="UP001231189"/>
    </source>
</evidence>
<evidence type="ECO:0000256" key="2">
    <source>
        <dbReference type="ARBA" id="ARBA00022737"/>
    </source>
</evidence>